<dbReference type="AlphaFoldDB" id="A0A5J6V996"/>
<gene>
    <name evidence="7" type="ORF">FY030_13885</name>
</gene>
<feature type="domain" description="Aminotransferase class I/classII large" evidence="6">
    <location>
        <begin position="37"/>
        <end position="390"/>
    </location>
</feature>
<keyword evidence="3 7" id="KW-0032">Aminotransferase</keyword>
<dbReference type="SUPFAM" id="SSF53383">
    <property type="entry name" value="PLP-dependent transferases"/>
    <property type="match status" value="1"/>
</dbReference>
<evidence type="ECO:0000259" key="6">
    <source>
        <dbReference type="Pfam" id="PF00155"/>
    </source>
</evidence>
<dbReference type="KEGG" id="serw:FY030_13885"/>
<dbReference type="PANTHER" id="PTHR46383">
    <property type="entry name" value="ASPARTATE AMINOTRANSFERASE"/>
    <property type="match status" value="1"/>
</dbReference>
<dbReference type="InterPro" id="IPR015421">
    <property type="entry name" value="PyrdxlP-dep_Trfase_major"/>
</dbReference>
<sequence length="398" mass="44165">MRLASRLDNLGTETAFAVAAAAADWKARGNEVYPFHLGDLDFPLAGHIVEAMNKAIADGRTGYCPGPGIPELREALADDIGGRRDLQLDPAEITVMTGGKPVITKFIQAVMNPGDEVLYPNPGFPIYESQIEYHGGVARSYRYLPTQDGFRIDLDQVRELITDKTVAIIYNDLQNPISAESTDQEREAIAQLAQEHDLWVLSDEAYFEMRYEGESRSIASLPGMRERTVILYTFSKKFAMTGSRLGCAVAPPDLSKVFGTMNTNDESCTTHYVQWAGIAALRGPQESGQETLRTLQGRRDAAVELVNQTSGMSVQTPRSTFYLFPDVTEAIQIVQADGLADFAEQALHHTGVSFCTRNHFGRPQPGEDRRYIRFAYSGLPEDRIREGLTKLRDWVGSF</sequence>
<dbReference type="Gene3D" id="3.40.640.10">
    <property type="entry name" value="Type I PLP-dependent aspartate aminotransferase-like (Major domain)"/>
    <property type="match status" value="1"/>
</dbReference>
<dbReference type="PANTHER" id="PTHR46383:SF1">
    <property type="entry name" value="ASPARTATE AMINOTRANSFERASE"/>
    <property type="match status" value="1"/>
</dbReference>
<dbReference type="InterPro" id="IPR004839">
    <property type="entry name" value="Aminotransferase_I/II_large"/>
</dbReference>
<evidence type="ECO:0000256" key="5">
    <source>
        <dbReference type="ARBA" id="ARBA00022898"/>
    </source>
</evidence>
<dbReference type="GO" id="GO:0006520">
    <property type="term" value="P:amino acid metabolic process"/>
    <property type="evidence" value="ECO:0007669"/>
    <property type="project" value="InterPro"/>
</dbReference>
<evidence type="ECO:0000313" key="8">
    <source>
        <dbReference type="Proteomes" id="UP000326546"/>
    </source>
</evidence>
<dbReference type="GO" id="GO:0030170">
    <property type="term" value="F:pyridoxal phosphate binding"/>
    <property type="evidence" value="ECO:0007669"/>
    <property type="project" value="InterPro"/>
</dbReference>
<evidence type="ECO:0000256" key="1">
    <source>
        <dbReference type="ARBA" id="ARBA00001933"/>
    </source>
</evidence>
<dbReference type="CDD" id="cd00609">
    <property type="entry name" value="AAT_like"/>
    <property type="match status" value="1"/>
</dbReference>
<dbReference type="GO" id="GO:0008483">
    <property type="term" value="F:transaminase activity"/>
    <property type="evidence" value="ECO:0007669"/>
    <property type="project" value="UniProtKB-KW"/>
</dbReference>
<dbReference type="Proteomes" id="UP000326546">
    <property type="component" value="Chromosome"/>
</dbReference>
<dbReference type="InterPro" id="IPR015422">
    <property type="entry name" value="PyrdxlP-dep_Trfase_small"/>
</dbReference>
<dbReference type="EMBL" id="CP044427">
    <property type="protein sequence ID" value="QFG70358.1"/>
    <property type="molecule type" value="Genomic_DNA"/>
</dbReference>
<keyword evidence="4 7" id="KW-0808">Transferase</keyword>
<keyword evidence="8" id="KW-1185">Reference proteome</keyword>
<evidence type="ECO:0000313" key="7">
    <source>
        <dbReference type="EMBL" id="QFG70358.1"/>
    </source>
</evidence>
<dbReference type="Pfam" id="PF00155">
    <property type="entry name" value="Aminotran_1_2"/>
    <property type="match status" value="1"/>
</dbReference>
<comment type="similarity">
    <text evidence="2">Belongs to the class-I pyridoxal-phosphate-dependent aminotransferase family.</text>
</comment>
<dbReference type="Gene3D" id="3.90.1150.10">
    <property type="entry name" value="Aspartate Aminotransferase, domain 1"/>
    <property type="match status" value="1"/>
</dbReference>
<name>A0A5J6V996_9MICO</name>
<dbReference type="RefSeq" id="WP_158062850.1">
    <property type="nucleotide sequence ID" value="NZ_CP044427.1"/>
</dbReference>
<dbReference type="InterPro" id="IPR050596">
    <property type="entry name" value="AspAT/PAT-like"/>
</dbReference>
<evidence type="ECO:0000256" key="4">
    <source>
        <dbReference type="ARBA" id="ARBA00022679"/>
    </source>
</evidence>
<evidence type="ECO:0000256" key="3">
    <source>
        <dbReference type="ARBA" id="ARBA00022576"/>
    </source>
</evidence>
<protein>
    <submittedName>
        <fullName evidence="7">Aminotransferase class I/II-fold pyridoxal phosphate-dependent enzyme</fullName>
    </submittedName>
</protein>
<evidence type="ECO:0000256" key="2">
    <source>
        <dbReference type="ARBA" id="ARBA00007441"/>
    </source>
</evidence>
<keyword evidence="5" id="KW-0663">Pyridoxal phosphate</keyword>
<dbReference type="InterPro" id="IPR015424">
    <property type="entry name" value="PyrdxlP-dep_Trfase"/>
</dbReference>
<proteinExistence type="inferred from homology"/>
<reference evidence="7 8" key="1">
    <citation type="submission" date="2019-09" db="EMBL/GenBank/DDBJ databases">
        <title>Serinicoccus pratensis sp. nov., isolated from meadow soil.</title>
        <authorList>
            <person name="Zhang W."/>
        </authorList>
    </citation>
    <scope>NUCLEOTIDE SEQUENCE [LARGE SCALE GENOMIC DNA]</scope>
    <source>
        <strain evidence="7 8">W204</strain>
    </source>
</reference>
<accession>A0A5J6V996</accession>
<comment type="cofactor">
    <cofactor evidence="1">
        <name>pyridoxal 5'-phosphate</name>
        <dbReference type="ChEBI" id="CHEBI:597326"/>
    </cofactor>
</comment>
<dbReference type="OrthoDB" id="4436468at2"/>
<organism evidence="7 8">
    <name type="scientific">Ornithinimicrobium pratense</name>
    <dbReference type="NCBI Taxonomy" id="2593973"/>
    <lineage>
        <taxon>Bacteria</taxon>
        <taxon>Bacillati</taxon>
        <taxon>Actinomycetota</taxon>
        <taxon>Actinomycetes</taxon>
        <taxon>Micrococcales</taxon>
        <taxon>Ornithinimicrobiaceae</taxon>
        <taxon>Ornithinimicrobium</taxon>
    </lineage>
</organism>